<accession>A0ABM1YJI2</accession>
<reference evidence="2" key="2">
    <citation type="submission" date="2025-05" db="UniProtKB">
        <authorList>
            <consortium name="EnsemblMetazoa"/>
        </authorList>
    </citation>
    <scope>IDENTIFICATION</scope>
    <source>
        <strain evidence="2">Foshan</strain>
    </source>
</reference>
<dbReference type="Proteomes" id="UP000069940">
    <property type="component" value="Unassembled WGS sequence"/>
</dbReference>
<dbReference type="RefSeq" id="XP_062703339.1">
    <property type="nucleotide sequence ID" value="XM_062847355.1"/>
</dbReference>
<name>A0ABM1YJI2_AEDAL</name>
<dbReference type="InterPro" id="IPR032071">
    <property type="entry name" value="DUF4806"/>
</dbReference>
<evidence type="ECO:0000259" key="1">
    <source>
        <dbReference type="Pfam" id="PF16064"/>
    </source>
</evidence>
<evidence type="ECO:0000313" key="2">
    <source>
        <dbReference type="EnsemblMetazoa" id="AALFPA23_009704.P13421"/>
    </source>
</evidence>
<evidence type="ECO:0000313" key="3">
    <source>
        <dbReference type="Proteomes" id="UP000069940"/>
    </source>
</evidence>
<feature type="domain" description="DUF4806" evidence="1">
    <location>
        <begin position="48"/>
        <end position="138"/>
    </location>
</feature>
<reference evidence="3" key="1">
    <citation type="journal article" date="2015" name="Proc. Natl. Acad. Sci. U.S.A.">
        <title>Genome sequence of the Asian Tiger mosquito, Aedes albopictus, reveals insights into its biology, genetics, and evolution.</title>
        <authorList>
            <person name="Chen X.G."/>
            <person name="Jiang X."/>
            <person name="Gu J."/>
            <person name="Xu M."/>
            <person name="Wu Y."/>
            <person name="Deng Y."/>
            <person name="Zhang C."/>
            <person name="Bonizzoni M."/>
            <person name="Dermauw W."/>
            <person name="Vontas J."/>
            <person name="Armbruster P."/>
            <person name="Huang X."/>
            <person name="Yang Y."/>
            <person name="Zhang H."/>
            <person name="He W."/>
            <person name="Peng H."/>
            <person name="Liu Y."/>
            <person name="Wu K."/>
            <person name="Chen J."/>
            <person name="Lirakis M."/>
            <person name="Topalis P."/>
            <person name="Van Leeuwen T."/>
            <person name="Hall A.B."/>
            <person name="Jiang X."/>
            <person name="Thorpe C."/>
            <person name="Mueller R.L."/>
            <person name="Sun C."/>
            <person name="Waterhouse R.M."/>
            <person name="Yan G."/>
            <person name="Tu Z.J."/>
            <person name="Fang X."/>
            <person name="James A.A."/>
        </authorList>
    </citation>
    <scope>NUCLEOTIDE SEQUENCE [LARGE SCALE GENOMIC DNA]</scope>
    <source>
        <strain evidence="3">Foshan</strain>
    </source>
</reference>
<dbReference type="EnsemblMetazoa" id="AALFPA23_009704.R13421">
    <property type="protein sequence ID" value="AALFPA23_009704.P13421"/>
    <property type="gene ID" value="AALFPA23_009704"/>
</dbReference>
<dbReference type="Pfam" id="PF16064">
    <property type="entry name" value="DUF4806"/>
    <property type="match status" value="1"/>
</dbReference>
<proteinExistence type="predicted"/>
<protein>
    <recommendedName>
        <fullName evidence="1">DUF4806 domain-containing protein</fullName>
    </recommendedName>
</protein>
<dbReference type="GeneID" id="134285795"/>
<organism evidence="2 3">
    <name type="scientific">Aedes albopictus</name>
    <name type="common">Asian tiger mosquito</name>
    <name type="synonym">Stegomyia albopicta</name>
    <dbReference type="NCBI Taxonomy" id="7160"/>
    <lineage>
        <taxon>Eukaryota</taxon>
        <taxon>Metazoa</taxon>
        <taxon>Ecdysozoa</taxon>
        <taxon>Arthropoda</taxon>
        <taxon>Hexapoda</taxon>
        <taxon>Insecta</taxon>
        <taxon>Pterygota</taxon>
        <taxon>Neoptera</taxon>
        <taxon>Endopterygota</taxon>
        <taxon>Diptera</taxon>
        <taxon>Nematocera</taxon>
        <taxon>Culicoidea</taxon>
        <taxon>Culicidae</taxon>
        <taxon>Culicinae</taxon>
        <taxon>Aedini</taxon>
        <taxon>Aedes</taxon>
        <taxon>Stegomyia</taxon>
    </lineage>
</organism>
<sequence length="181" mass="21154">MQYVFYIADTRSPSTKKGEIRLNRRSFKFAVNDDDESNDEAENPMFRSVPGFRFPLKTAKDIEDLERSVRASATIRRQYIELLRKARRLVEKPSFAFLKLFSDAALLDYNYSGRCNFSGTQKKAMKDYKIFAECIVEAWGGESYSIEELRQYLCNAITLVNNRKRGARFRKNQRSTRGDKK</sequence>
<keyword evidence="3" id="KW-1185">Reference proteome</keyword>